<protein>
    <submittedName>
        <fullName evidence="2">Uncharacterized protein</fullName>
    </submittedName>
</protein>
<accession>A0A166VIW3</accession>
<evidence type="ECO:0000256" key="1">
    <source>
        <dbReference type="SAM" id="MobiDB-lite"/>
    </source>
</evidence>
<organism evidence="2 3">
    <name type="scientific">Athelia psychrophila</name>
    <dbReference type="NCBI Taxonomy" id="1759441"/>
    <lineage>
        <taxon>Eukaryota</taxon>
        <taxon>Fungi</taxon>
        <taxon>Dikarya</taxon>
        <taxon>Basidiomycota</taxon>
        <taxon>Agaricomycotina</taxon>
        <taxon>Agaricomycetes</taxon>
        <taxon>Agaricomycetidae</taxon>
        <taxon>Atheliales</taxon>
        <taxon>Atheliaceae</taxon>
        <taxon>Athelia</taxon>
    </lineage>
</organism>
<reference evidence="2 3" key="1">
    <citation type="journal article" date="2016" name="Mol. Biol. Evol.">
        <title>Comparative Genomics of Early-Diverging Mushroom-Forming Fungi Provides Insights into the Origins of Lignocellulose Decay Capabilities.</title>
        <authorList>
            <person name="Nagy L.G."/>
            <person name="Riley R."/>
            <person name="Tritt A."/>
            <person name="Adam C."/>
            <person name="Daum C."/>
            <person name="Floudas D."/>
            <person name="Sun H."/>
            <person name="Yadav J.S."/>
            <person name="Pangilinan J."/>
            <person name="Larsson K.H."/>
            <person name="Matsuura K."/>
            <person name="Barry K."/>
            <person name="Labutti K."/>
            <person name="Kuo R."/>
            <person name="Ohm R.A."/>
            <person name="Bhattacharya S.S."/>
            <person name="Shirouzu T."/>
            <person name="Yoshinaga Y."/>
            <person name="Martin F.M."/>
            <person name="Grigoriev I.V."/>
            <person name="Hibbett D.S."/>
        </authorList>
    </citation>
    <scope>NUCLEOTIDE SEQUENCE [LARGE SCALE GENOMIC DNA]</scope>
    <source>
        <strain evidence="2 3">CBS 109695</strain>
    </source>
</reference>
<feature type="region of interest" description="Disordered" evidence="1">
    <location>
        <begin position="176"/>
        <end position="199"/>
    </location>
</feature>
<feature type="compositionally biased region" description="Low complexity" evidence="1">
    <location>
        <begin position="176"/>
        <end position="188"/>
    </location>
</feature>
<keyword evidence="3" id="KW-1185">Reference proteome</keyword>
<dbReference type="EMBL" id="KV417484">
    <property type="protein sequence ID" value="KZP32776.1"/>
    <property type="molecule type" value="Genomic_DNA"/>
</dbReference>
<sequence length="199" mass="21012">MRVSVQSHFIAMLFPRPLATRGVGVAGLHLRCMSRVAKPGPWLHSALANTHRASFILDRRVLAGHGDLVGRSDAVSWSGIWNLEYRPSKSKEKCAVSGMQQKAECGIAMRTCQMPNAKCWGLGPQGSGARTCAYAVGTPGVWSLEAGPAPVEVGVGGTLCSRVSCLESQNLKSRVSSRAVPSSSPSVPNLDASSASRVI</sequence>
<gene>
    <name evidence="2" type="ORF">FIBSPDRAFT_1036438</name>
</gene>
<dbReference type="Proteomes" id="UP000076532">
    <property type="component" value="Unassembled WGS sequence"/>
</dbReference>
<evidence type="ECO:0000313" key="3">
    <source>
        <dbReference type="Proteomes" id="UP000076532"/>
    </source>
</evidence>
<proteinExistence type="predicted"/>
<evidence type="ECO:0000313" key="2">
    <source>
        <dbReference type="EMBL" id="KZP32776.1"/>
    </source>
</evidence>
<dbReference type="AlphaFoldDB" id="A0A166VIW3"/>
<name>A0A166VIW3_9AGAM</name>